<dbReference type="CDD" id="cd01948">
    <property type="entry name" value="EAL"/>
    <property type="match status" value="1"/>
</dbReference>
<dbReference type="InterPro" id="IPR003018">
    <property type="entry name" value="GAF"/>
</dbReference>
<dbReference type="InterPro" id="IPR029016">
    <property type="entry name" value="GAF-like_dom_sf"/>
</dbReference>
<organism evidence="2 3">
    <name type="scientific">Piscibacillus salipiscarius</name>
    <dbReference type="NCBI Taxonomy" id="299480"/>
    <lineage>
        <taxon>Bacteria</taxon>
        <taxon>Bacillati</taxon>
        <taxon>Bacillota</taxon>
        <taxon>Bacilli</taxon>
        <taxon>Bacillales</taxon>
        <taxon>Bacillaceae</taxon>
        <taxon>Piscibacillus</taxon>
    </lineage>
</organism>
<feature type="domain" description="EAL" evidence="1">
    <location>
        <begin position="201"/>
        <end position="454"/>
    </location>
</feature>
<dbReference type="InterPro" id="IPR001633">
    <property type="entry name" value="EAL_dom"/>
</dbReference>
<dbReference type="InterPro" id="IPR050706">
    <property type="entry name" value="Cyclic-di-GMP_PDE-like"/>
</dbReference>
<dbReference type="SUPFAM" id="SSF141868">
    <property type="entry name" value="EAL domain-like"/>
    <property type="match status" value="1"/>
</dbReference>
<dbReference type="PANTHER" id="PTHR33121">
    <property type="entry name" value="CYCLIC DI-GMP PHOSPHODIESTERASE PDEF"/>
    <property type="match status" value="1"/>
</dbReference>
<gene>
    <name evidence="2" type="ORF">ACFSW4_07110</name>
</gene>
<evidence type="ECO:0000313" key="2">
    <source>
        <dbReference type="EMBL" id="MFD2638625.1"/>
    </source>
</evidence>
<dbReference type="Gene3D" id="3.30.450.40">
    <property type="match status" value="1"/>
</dbReference>
<dbReference type="RefSeq" id="WP_377328345.1">
    <property type="nucleotide sequence ID" value="NZ_JBHUMZ010000019.1"/>
</dbReference>
<dbReference type="InterPro" id="IPR035919">
    <property type="entry name" value="EAL_sf"/>
</dbReference>
<dbReference type="PANTHER" id="PTHR33121:SF79">
    <property type="entry name" value="CYCLIC DI-GMP PHOSPHODIESTERASE PDED-RELATED"/>
    <property type="match status" value="1"/>
</dbReference>
<dbReference type="SUPFAM" id="SSF55781">
    <property type="entry name" value="GAF domain-like"/>
    <property type="match status" value="1"/>
</dbReference>
<accession>A0ABW5QAW5</accession>
<comment type="caution">
    <text evidence="2">The sequence shown here is derived from an EMBL/GenBank/DDBJ whole genome shotgun (WGS) entry which is preliminary data.</text>
</comment>
<dbReference type="SMART" id="SM00052">
    <property type="entry name" value="EAL"/>
    <property type="match status" value="1"/>
</dbReference>
<name>A0ABW5QAW5_9BACI</name>
<sequence length="454" mass="52014">MGEKELLEERVLSPEEFVSGYQYITEYLKEGLPLCDVLKRALKYFEDQFVDSYCTIMLLNSKRTEFVNGAAYTLPDDMLENFLHIRLFDGLGTCGTAAVRGELMVSPNVYNDKTWRSFANVVQPYGLKSCWSVPVYKPGTSHIIAVFGVYSKYSRYPSQRELDTLSAYNELLGLIISNYKIDDDGEIEPLNNHQQEEVDSKTLYAESIKKGLENGNIYPYYQPVLTSDGEELHGVEALARWEHPEKGLVPPIDFIDHAEEYDFIDWLDEVICRRACKDMKELMDQTGKRFMLSVNISAVHIRKQDFADRIEAILYETGFPAEYLAIEITETSLIDNLSDVAVTFQQLKNLGVKIAIDDFGTTYSSLNYLKYLPVDTIKLDKTFIHDVDKSPIDRRICKTIIQLGSDLDLNVVAEGVECDQHLSIIQDFGCHIYQGYYFSKPLTLDGWKTYLEQF</sequence>
<dbReference type="EMBL" id="JBHUMZ010000019">
    <property type="protein sequence ID" value="MFD2638625.1"/>
    <property type="molecule type" value="Genomic_DNA"/>
</dbReference>
<reference evidence="3" key="1">
    <citation type="journal article" date="2019" name="Int. J. Syst. Evol. Microbiol.">
        <title>The Global Catalogue of Microorganisms (GCM) 10K type strain sequencing project: providing services to taxonomists for standard genome sequencing and annotation.</title>
        <authorList>
            <consortium name="The Broad Institute Genomics Platform"/>
            <consortium name="The Broad Institute Genome Sequencing Center for Infectious Disease"/>
            <person name="Wu L."/>
            <person name="Ma J."/>
        </authorList>
    </citation>
    <scope>NUCLEOTIDE SEQUENCE [LARGE SCALE GENOMIC DNA]</scope>
    <source>
        <strain evidence="3">TISTR 1571</strain>
    </source>
</reference>
<dbReference type="Proteomes" id="UP001597452">
    <property type="component" value="Unassembled WGS sequence"/>
</dbReference>
<evidence type="ECO:0000313" key="3">
    <source>
        <dbReference type="Proteomes" id="UP001597452"/>
    </source>
</evidence>
<dbReference type="Pfam" id="PF00563">
    <property type="entry name" value="EAL"/>
    <property type="match status" value="1"/>
</dbReference>
<dbReference type="SMART" id="SM00065">
    <property type="entry name" value="GAF"/>
    <property type="match status" value="1"/>
</dbReference>
<keyword evidence="3" id="KW-1185">Reference proteome</keyword>
<dbReference type="Pfam" id="PF01590">
    <property type="entry name" value="GAF"/>
    <property type="match status" value="1"/>
</dbReference>
<evidence type="ECO:0000259" key="1">
    <source>
        <dbReference type="PROSITE" id="PS50883"/>
    </source>
</evidence>
<dbReference type="PROSITE" id="PS50883">
    <property type="entry name" value="EAL"/>
    <property type="match status" value="1"/>
</dbReference>
<proteinExistence type="predicted"/>
<protein>
    <submittedName>
        <fullName evidence="2">EAL domain-containing protein</fullName>
    </submittedName>
</protein>
<dbReference type="Gene3D" id="3.20.20.450">
    <property type="entry name" value="EAL domain"/>
    <property type="match status" value="1"/>
</dbReference>